<dbReference type="InterPro" id="IPR038973">
    <property type="entry name" value="MutL/Mlh/Pms-like"/>
</dbReference>
<keyword evidence="3 4" id="KW-0234">DNA repair</keyword>
<dbReference type="SUPFAM" id="SSF118116">
    <property type="entry name" value="DNA mismatch repair protein MutL"/>
    <property type="match status" value="1"/>
</dbReference>
<dbReference type="Pfam" id="PF08676">
    <property type="entry name" value="MutL_C"/>
    <property type="match status" value="1"/>
</dbReference>
<dbReference type="NCBIfam" id="TIGR00585">
    <property type="entry name" value="mutl"/>
    <property type="match status" value="1"/>
</dbReference>
<dbReference type="InterPro" id="IPR020568">
    <property type="entry name" value="Ribosomal_Su5_D2-typ_SF"/>
</dbReference>
<dbReference type="GO" id="GO:0032300">
    <property type="term" value="C:mismatch repair complex"/>
    <property type="evidence" value="ECO:0007669"/>
    <property type="project" value="InterPro"/>
</dbReference>
<dbReference type="eggNOG" id="COG0323">
    <property type="taxonomic scope" value="Bacteria"/>
</dbReference>
<dbReference type="GO" id="GO:0140664">
    <property type="term" value="F:ATP-dependent DNA damage sensor activity"/>
    <property type="evidence" value="ECO:0007669"/>
    <property type="project" value="InterPro"/>
</dbReference>
<dbReference type="GO" id="GO:0016887">
    <property type="term" value="F:ATP hydrolysis activity"/>
    <property type="evidence" value="ECO:0007669"/>
    <property type="project" value="InterPro"/>
</dbReference>
<evidence type="ECO:0000259" key="6">
    <source>
        <dbReference type="SMART" id="SM01340"/>
    </source>
</evidence>
<keyword evidence="2 4" id="KW-0227">DNA damage</keyword>
<evidence type="ECO:0000313" key="8">
    <source>
        <dbReference type="Proteomes" id="UP000000323"/>
    </source>
</evidence>
<evidence type="ECO:0000313" key="7">
    <source>
        <dbReference type="EMBL" id="ACZ42238.1"/>
    </source>
</evidence>
<dbReference type="Gene3D" id="3.30.230.10">
    <property type="match status" value="1"/>
</dbReference>
<gene>
    <name evidence="4" type="primary">mutL</name>
    <name evidence="7" type="ordered locus">Tter_1331</name>
</gene>
<dbReference type="HAMAP" id="MF_00149">
    <property type="entry name" value="DNA_mis_repair"/>
    <property type="match status" value="1"/>
</dbReference>
<dbReference type="Pfam" id="PF01119">
    <property type="entry name" value="DNA_mis_repair"/>
    <property type="match status" value="1"/>
</dbReference>
<dbReference type="InterPro" id="IPR002099">
    <property type="entry name" value="MutL/Mlh/PMS"/>
</dbReference>
<name>D1CBS3_THET1</name>
<dbReference type="KEGG" id="ttr:Tter_1331"/>
<evidence type="ECO:0000256" key="3">
    <source>
        <dbReference type="ARBA" id="ARBA00023204"/>
    </source>
</evidence>
<reference evidence="8" key="1">
    <citation type="journal article" date="2010" name="Stand. Genomic Sci.">
        <title>Complete genome sequence of 'Thermobaculum terrenum' type strain (YNP1).</title>
        <authorList>
            <person name="Kiss H."/>
            <person name="Cleland D."/>
            <person name="Lapidus A."/>
            <person name="Lucas S."/>
            <person name="Glavina Del Rio T."/>
            <person name="Nolan M."/>
            <person name="Tice H."/>
            <person name="Han C."/>
            <person name="Goodwin L."/>
            <person name="Pitluck S."/>
            <person name="Liolios K."/>
            <person name="Ivanova N."/>
            <person name="Mavromatis K."/>
            <person name="Ovchinnikova G."/>
            <person name="Pati A."/>
            <person name="Chen A."/>
            <person name="Palaniappan K."/>
            <person name="Land M."/>
            <person name="Hauser L."/>
            <person name="Chang Y."/>
            <person name="Jeffries C."/>
            <person name="Lu M."/>
            <person name="Brettin T."/>
            <person name="Detter J."/>
            <person name="Goker M."/>
            <person name="Tindall B."/>
            <person name="Beck B."/>
            <person name="McDermott T."/>
            <person name="Woyke T."/>
            <person name="Bristow J."/>
            <person name="Eisen J."/>
            <person name="Markowitz V."/>
            <person name="Hugenholtz P."/>
            <person name="Kyrpides N."/>
            <person name="Klenk H."/>
            <person name="Cheng J."/>
        </authorList>
    </citation>
    <scope>NUCLEOTIDE SEQUENCE [LARGE SCALE GENOMIC DNA]</scope>
    <source>
        <strain evidence="8">ATCC BAA-798 / YNP1</strain>
    </source>
</reference>
<dbReference type="Proteomes" id="UP000000323">
    <property type="component" value="Chromosome 1"/>
</dbReference>
<dbReference type="AlphaFoldDB" id="D1CBS3"/>
<evidence type="ECO:0000256" key="1">
    <source>
        <dbReference type="ARBA" id="ARBA00006082"/>
    </source>
</evidence>
<keyword evidence="8" id="KW-1185">Reference proteome</keyword>
<dbReference type="PROSITE" id="PS00058">
    <property type="entry name" value="DNA_MISMATCH_REPAIR_1"/>
    <property type="match status" value="1"/>
</dbReference>
<proteinExistence type="inferred from homology"/>
<dbReference type="InterPro" id="IPR013507">
    <property type="entry name" value="DNA_mismatch_S5_2-like"/>
</dbReference>
<dbReference type="STRING" id="525904.Tter_1331"/>
<dbReference type="Gene3D" id="3.30.1540.20">
    <property type="entry name" value="MutL, C-terminal domain, dimerisation subdomain"/>
    <property type="match status" value="1"/>
</dbReference>
<dbReference type="CDD" id="cd00782">
    <property type="entry name" value="MutL_Trans"/>
    <property type="match status" value="1"/>
</dbReference>
<dbReference type="InterPro" id="IPR042120">
    <property type="entry name" value="MutL_C_dimsub"/>
</dbReference>
<dbReference type="EMBL" id="CP001825">
    <property type="protein sequence ID" value="ACZ42238.1"/>
    <property type="molecule type" value="Genomic_DNA"/>
</dbReference>
<comment type="function">
    <text evidence="4">This protein is involved in the repair of mismatches in DNA. It is required for dam-dependent methyl-directed DNA mismatch repair. May act as a 'molecular matchmaker', a protein that promotes the formation of a stable complex between two or more DNA-binding proteins in an ATP-dependent manner without itself being part of a final effector complex.</text>
</comment>
<dbReference type="SUPFAM" id="SSF55874">
    <property type="entry name" value="ATPase domain of HSP90 chaperone/DNA topoisomerase II/histidine kinase"/>
    <property type="match status" value="1"/>
</dbReference>
<dbReference type="HOGENOM" id="CLU_004131_4_2_0"/>
<dbReference type="SMART" id="SM01340">
    <property type="entry name" value="DNA_mis_repair"/>
    <property type="match status" value="1"/>
</dbReference>
<accession>D1CBS3</accession>
<organism evidence="7 8">
    <name type="scientific">Thermobaculum terrenum (strain ATCC BAA-798 / CCMEE 7001 / YNP1)</name>
    <dbReference type="NCBI Taxonomy" id="525904"/>
    <lineage>
        <taxon>Bacteria</taxon>
        <taxon>Bacillati</taxon>
        <taxon>Chloroflexota</taxon>
        <taxon>Chloroflexia</taxon>
        <taxon>Candidatus Thermobaculales</taxon>
        <taxon>Candidatus Thermobaculaceae</taxon>
        <taxon>Thermobaculum</taxon>
    </lineage>
</organism>
<dbReference type="PANTHER" id="PTHR10073">
    <property type="entry name" value="DNA MISMATCH REPAIR PROTEIN MLH, PMS, MUTL"/>
    <property type="match status" value="1"/>
</dbReference>
<dbReference type="CDD" id="cd16926">
    <property type="entry name" value="HATPase_MutL-MLH-PMS-like"/>
    <property type="match status" value="1"/>
</dbReference>
<evidence type="ECO:0000256" key="4">
    <source>
        <dbReference type="HAMAP-Rule" id="MF_00149"/>
    </source>
</evidence>
<dbReference type="InterPro" id="IPR014721">
    <property type="entry name" value="Ribsml_uS5_D2-typ_fold_subgr"/>
</dbReference>
<evidence type="ECO:0000259" key="5">
    <source>
        <dbReference type="SMART" id="SM00853"/>
    </source>
</evidence>
<dbReference type="InterPro" id="IPR020667">
    <property type="entry name" value="DNA_mismatch_repair_MutL"/>
</dbReference>
<dbReference type="InterPro" id="IPR042121">
    <property type="entry name" value="MutL_C_regsub"/>
</dbReference>
<dbReference type="GO" id="GO:0005524">
    <property type="term" value="F:ATP binding"/>
    <property type="evidence" value="ECO:0007669"/>
    <property type="project" value="InterPro"/>
</dbReference>
<protein>
    <recommendedName>
        <fullName evidence="4">DNA mismatch repair protein MutL</fullName>
    </recommendedName>
</protein>
<dbReference type="Gene3D" id="3.30.565.10">
    <property type="entry name" value="Histidine kinase-like ATPase, C-terminal domain"/>
    <property type="match status" value="1"/>
</dbReference>
<feature type="domain" description="MutL C-terminal dimerisation" evidence="5">
    <location>
        <begin position="394"/>
        <end position="537"/>
    </location>
</feature>
<dbReference type="GO" id="GO:0006298">
    <property type="term" value="P:mismatch repair"/>
    <property type="evidence" value="ECO:0007669"/>
    <property type="project" value="UniProtKB-UniRule"/>
</dbReference>
<feature type="domain" description="DNA mismatch repair protein S5" evidence="6">
    <location>
        <begin position="227"/>
        <end position="346"/>
    </location>
</feature>
<dbReference type="SUPFAM" id="SSF54211">
    <property type="entry name" value="Ribosomal protein S5 domain 2-like"/>
    <property type="match status" value="1"/>
</dbReference>
<dbReference type="InterPro" id="IPR037198">
    <property type="entry name" value="MutL_C_sf"/>
</dbReference>
<sequence>MIYEYGEYSGHIARDSGLDRPRIRQLPEEVVRMIAAGEVIESPASVVKELVENSIDAAASSIRVDVKGGGLAHISVVDDGVGIAADELPVAIQRHATSKLPEGRLDAITTLGFRGEALPSIAAVSELTITSSAKGENVGRSITVRDGKVVADHAAPASGGTVVVARHLFRNVPARLAMVDKPQVEVGHISQVLRRLYLSSPHIALRLYSEGKMLLSTSGQGDRLAALIELYGGELEEHILDLGIRELRYGRYRLILSDSAVTRPSRHHINIVVNNRWAQVKALLASMEQAYRGILPKGRHPILLLQLDLDPSRLDVNVHPAKQEVKLLDEREVIESVCEQLRSALGKNPSASKSLLYYGIEPFPSDYSRLQVAEERESWSDEKILTPNLPPVKVLAQLHDRLIVLEGDEGLYLVDQHRAHERVLYERFLTERMDGSEALLLSEPVVIELRTHQVQKLAEYMDELSALGFECEVFGRNALLVRAMPDAGKEIGDHLTTSDLLWILQDEPSAFEDPGNWKHRLITRMACRMAVRRGKSLEHDHMVWIVERLGHTSVPAICPHGSPIIRYLPRESLYRDFEW</sequence>
<dbReference type="GO" id="GO:0030983">
    <property type="term" value="F:mismatched DNA binding"/>
    <property type="evidence" value="ECO:0007669"/>
    <property type="project" value="InterPro"/>
</dbReference>
<dbReference type="InterPro" id="IPR014762">
    <property type="entry name" value="DNA_mismatch_repair_CS"/>
</dbReference>
<dbReference type="SMART" id="SM00853">
    <property type="entry name" value="MutL_C"/>
    <property type="match status" value="1"/>
</dbReference>
<comment type="similarity">
    <text evidence="1 4">Belongs to the DNA mismatch repair MutL/HexB family.</text>
</comment>
<dbReference type="Gene3D" id="3.30.1370.100">
    <property type="entry name" value="MutL, C-terminal domain, regulatory subdomain"/>
    <property type="match status" value="1"/>
</dbReference>
<dbReference type="RefSeq" id="WP_012875273.1">
    <property type="nucleotide sequence ID" value="NC_013525.1"/>
</dbReference>
<evidence type="ECO:0000256" key="2">
    <source>
        <dbReference type="ARBA" id="ARBA00022763"/>
    </source>
</evidence>
<dbReference type="Pfam" id="PF13589">
    <property type="entry name" value="HATPase_c_3"/>
    <property type="match status" value="1"/>
</dbReference>
<dbReference type="FunFam" id="3.30.565.10:FF:000003">
    <property type="entry name" value="DNA mismatch repair endonuclease MutL"/>
    <property type="match status" value="1"/>
</dbReference>
<dbReference type="InterPro" id="IPR014790">
    <property type="entry name" value="MutL_C"/>
</dbReference>
<dbReference type="PANTHER" id="PTHR10073:SF12">
    <property type="entry name" value="DNA MISMATCH REPAIR PROTEIN MLH1"/>
    <property type="match status" value="1"/>
</dbReference>
<dbReference type="InterPro" id="IPR036890">
    <property type="entry name" value="HATPase_C_sf"/>
</dbReference>